<evidence type="ECO:0000313" key="3">
    <source>
        <dbReference type="Proteomes" id="UP000215305"/>
    </source>
</evidence>
<protein>
    <submittedName>
        <fullName evidence="2">Uncharacterized protein</fullName>
    </submittedName>
</protein>
<accession>A0A397H3V4</accession>
<comment type="caution">
    <text evidence="2">The sequence shown here is derived from an EMBL/GenBank/DDBJ whole genome shotgun (WGS) entry which is preliminary data.</text>
</comment>
<gene>
    <name evidence="2" type="ORF">CDV56_107287</name>
</gene>
<dbReference type="RefSeq" id="XP_026615187.1">
    <property type="nucleotide sequence ID" value="XM_026760906.1"/>
</dbReference>
<feature type="compositionally biased region" description="Basic and acidic residues" evidence="1">
    <location>
        <begin position="363"/>
        <end position="388"/>
    </location>
</feature>
<dbReference type="VEuPathDB" id="FungiDB:CDV56_107287"/>
<keyword evidence="3" id="KW-1185">Reference proteome</keyword>
<reference evidence="2" key="1">
    <citation type="submission" date="2018-08" db="EMBL/GenBank/DDBJ databases">
        <title>Draft genome sequence of azole-resistant Aspergillus thermomutatus (Neosartorya pseudofischeri) strain HMR AF 39, isolated from a human nasal aspirate.</title>
        <authorList>
            <person name="Parent-Michaud M."/>
            <person name="Dufresne P.J."/>
            <person name="Fournier E."/>
            <person name="Martineau C."/>
            <person name="Moreira S."/>
            <person name="Perkins V."/>
            <person name="De Repentigny L."/>
            <person name="Dufresne S.F."/>
        </authorList>
    </citation>
    <scope>NUCLEOTIDE SEQUENCE [LARGE SCALE GENOMIC DNA]</scope>
    <source>
        <strain evidence="2">HMR AF 39</strain>
    </source>
</reference>
<organism evidence="2 3">
    <name type="scientific">Aspergillus thermomutatus</name>
    <name type="common">Neosartorya pseudofischeri</name>
    <dbReference type="NCBI Taxonomy" id="41047"/>
    <lineage>
        <taxon>Eukaryota</taxon>
        <taxon>Fungi</taxon>
        <taxon>Dikarya</taxon>
        <taxon>Ascomycota</taxon>
        <taxon>Pezizomycotina</taxon>
        <taxon>Eurotiomycetes</taxon>
        <taxon>Eurotiomycetidae</taxon>
        <taxon>Eurotiales</taxon>
        <taxon>Aspergillaceae</taxon>
        <taxon>Aspergillus</taxon>
        <taxon>Aspergillus subgen. Fumigati</taxon>
    </lineage>
</organism>
<proteinExistence type="predicted"/>
<dbReference type="GeneID" id="38129261"/>
<evidence type="ECO:0000256" key="1">
    <source>
        <dbReference type="SAM" id="MobiDB-lite"/>
    </source>
</evidence>
<dbReference type="AlphaFoldDB" id="A0A397H3V4"/>
<name>A0A397H3V4_ASPTH</name>
<dbReference type="Proteomes" id="UP000215305">
    <property type="component" value="Unassembled WGS sequence"/>
</dbReference>
<dbReference type="OrthoDB" id="10265971at2759"/>
<dbReference type="EMBL" id="NKHU02000075">
    <property type="protein sequence ID" value="RHZ57805.1"/>
    <property type="molecule type" value="Genomic_DNA"/>
</dbReference>
<dbReference type="STRING" id="41047.A0A397H3V4"/>
<evidence type="ECO:0000313" key="2">
    <source>
        <dbReference type="EMBL" id="RHZ57805.1"/>
    </source>
</evidence>
<feature type="compositionally biased region" description="Acidic residues" evidence="1">
    <location>
        <begin position="352"/>
        <end position="362"/>
    </location>
</feature>
<feature type="region of interest" description="Disordered" evidence="1">
    <location>
        <begin position="343"/>
        <end position="400"/>
    </location>
</feature>
<sequence length="1252" mass="137968">MATKQRLTLASMWAFEDIGVKEIEEEIKNTILQVDSLEYFKTDDVLVTKGNVESFVSKIASAFAGFIEEQKDKDLLDMPRVRQLDVPAVLSDEGVPAMITPEKHQGPSLLALDDDSDEDIVPYSRNHGTKFWKSPNGGLGCFSSDFHDVLAGVATATGTEIAIVDELQGIRVSGTTEDVDDALTKLTQIEKPLLFLLAPNVTNIMIVPHKDDSRFRIQHYNSVNPDAPRRVLEDPKMCSTIDFGRMCVTVSLSFDNDSQVWTIPDNRLNPPRISEETGPSRIWNDFTFQEIGKADEFVGIDSIIENDPANPQTLISGIAPPHPFLTADKAKQVNQWVVERAEMQPTEHGPEPELELESDFEPQPERERRDVPQPNPKRETTIATESKRPPGVKTRKATTTTKVAAPSEHLQANEAKPVAIDLTQTTATPRKRWTMLYSSGAEDATPDDSDALNSGRSNLNDMLELSGDLLVHAKPQTPENKVRLPDNFDAGKYGLNQSLRQTPKEKKNSPTFKRIMPVKSKRKPSDPNELIDVFGPANNAAVGTPSRISFNQPPLIPGSSVHAYTSNNRNLCLQEMSDANSKNIKFGLPSCRIDVHSIPSGSGSTESIFGRGAMGDGNLQEQENRLSFLKKFLQDRTDEVPYPGGHGQARTSRREFNKLLVKESLAKLETAHRDHDKQVSDEISTREFHHTMGHKTAKPTNKAKSKAEVKAKRQATLEDAWGLFKKPVKKPSADAQTLTFMPKSTNKSETETLNVIESGKNGIAIESAGNSMTQDVQNLFEALKPTLEAAEYFQGSLNLEVQLGLILIPLLPKTCSEGSTLSLTEWTKIFQSQTGIPSPTTKFISRLTTSGTDADHLVDLKTSASEGKRRIFEQDYSEYNVYYEFHCRTGTGHLLIISVDEQGKFTIKKPSAALGAVNLHFPCQVWDASVVLSGTPNDAAVDREFEEAAKYLIEHLWVQPDTSLVQIFTRLPPGDKITVEKVYMKRWTRHRFIRPPNIIITGEVASHIRSNSAMTAETDLNSDATSKSQASVGNEAEGMENQDIFLQVMEVQDLCIGSSSSDVQAVTACCASLPEMAGNGRQWYEASLVSSAIEAILRANANVEIGERTDEWRSSDLLGRDATLLHGNADESYSPNTMLSPVAKAIGIAGLGDLLRLTKTVVEKMDGIGFWNHGLIHDTVQTPSVAGSDGTLLGLPVALSTDQTVQLEPRSLEFDDLESVKDFGSVMVTAMTKKSSAASSVKDKEQLEIDYW</sequence>